<name>A0ABU2MVH8_9ACTN</name>
<dbReference type="CDD" id="cd04301">
    <property type="entry name" value="NAT_SF"/>
    <property type="match status" value="1"/>
</dbReference>
<feature type="domain" description="N-acetyltransferase" evidence="3">
    <location>
        <begin position="1"/>
        <end position="135"/>
    </location>
</feature>
<evidence type="ECO:0000313" key="5">
    <source>
        <dbReference type="Proteomes" id="UP001183246"/>
    </source>
</evidence>
<comment type="caution">
    <text evidence="4">The sequence shown here is derived from an EMBL/GenBank/DDBJ whole genome shotgun (WGS) entry which is preliminary data.</text>
</comment>
<evidence type="ECO:0000256" key="1">
    <source>
        <dbReference type="ARBA" id="ARBA00022679"/>
    </source>
</evidence>
<keyword evidence="2" id="KW-0012">Acyltransferase</keyword>
<dbReference type="RefSeq" id="WP_311706721.1">
    <property type="nucleotide sequence ID" value="NZ_JAVREL010000015.1"/>
</dbReference>
<dbReference type="InterPro" id="IPR000182">
    <property type="entry name" value="GNAT_dom"/>
</dbReference>
<dbReference type="InterPro" id="IPR016181">
    <property type="entry name" value="Acyl_CoA_acyltransferase"/>
</dbReference>
<dbReference type="EMBL" id="JAVREL010000015">
    <property type="protein sequence ID" value="MDT0345585.1"/>
    <property type="molecule type" value="Genomic_DNA"/>
</dbReference>
<reference evidence="5" key="1">
    <citation type="submission" date="2023-07" db="EMBL/GenBank/DDBJ databases">
        <title>30 novel species of actinomycetes from the DSMZ collection.</title>
        <authorList>
            <person name="Nouioui I."/>
        </authorList>
    </citation>
    <scope>NUCLEOTIDE SEQUENCE [LARGE SCALE GENOMIC DNA]</scope>
    <source>
        <strain evidence="5">DSM 44938</strain>
    </source>
</reference>
<dbReference type="InterPro" id="IPR050832">
    <property type="entry name" value="Bact_Acetyltransf"/>
</dbReference>
<protein>
    <submittedName>
        <fullName evidence="4">GNAT family N-acetyltransferase</fullName>
    </submittedName>
</protein>
<dbReference type="Gene3D" id="3.40.630.30">
    <property type="match status" value="2"/>
</dbReference>
<gene>
    <name evidence="4" type="ORF">RM590_23735</name>
</gene>
<feature type="domain" description="N-acetyltransferase" evidence="3">
    <location>
        <begin position="127"/>
        <end position="281"/>
    </location>
</feature>
<dbReference type="SUPFAM" id="SSF55729">
    <property type="entry name" value="Acyl-CoA N-acyltransferases (Nat)"/>
    <property type="match status" value="2"/>
</dbReference>
<keyword evidence="1" id="KW-0808">Transferase</keyword>
<organism evidence="4 5">
    <name type="scientific">Streptomyces litchfieldiae</name>
    <dbReference type="NCBI Taxonomy" id="3075543"/>
    <lineage>
        <taxon>Bacteria</taxon>
        <taxon>Bacillati</taxon>
        <taxon>Actinomycetota</taxon>
        <taxon>Actinomycetes</taxon>
        <taxon>Kitasatosporales</taxon>
        <taxon>Streptomycetaceae</taxon>
        <taxon>Streptomyces</taxon>
    </lineage>
</organism>
<evidence type="ECO:0000313" key="4">
    <source>
        <dbReference type="EMBL" id="MDT0345585.1"/>
    </source>
</evidence>
<dbReference type="PANTHER" id="PTHR43877">
    <property type="entry name" value="AMINOALKYLPHOSPHONATE N-ACETYLTRANSFERASE-RELATED-RELATED"/>
    <property type="match status" value="1"/>
</dbReference>
<dbReference type="Proteomes" id="UP001183246">
    <property type="component" value="Unassembled WGS sequence"/>
</dbReference>
<proteinExistence type="predicted"/>
<evidence type="ECO:0000256" key="2">
    <source>
        <dbReference type="ARBA" id="ARBA00023315"/>
    </source>
</evidence>
<dbReference type="PROSITE" id="PS51186">
    <property type="entry name" value="GNAT"/>
    <property type="match status" value="2"/>
</dbReference>
<evidence type="ECO:0000259" key="3">
    <source>
        <dbReference type="PROSITE" id="PS51186"/>
    </source>
</evidence>
<accession>A0ABU2MVH8</accession>
<dbReference type="PANTHER" id="PTHR43877:SF2">
    <property type="entry name" value="AMINOALKYLPHOSPHONATE N-ACETYLTRANSFERASE-RELATED"/>
    <property type="match status" value="1"/>
</dbReference>
<keyword evidence="5" id="KW-1185">Reference proteome</keyword>
<dbReference type="Pfam" id="PF00583">
    <property type="entry name" value="Acetyltransf_1"/>
    <property type="match status" value="2"/>
</dbReference>
<sequence>MTTTLRPSGPEETAADGGRIRAFDVRVNGRRAGVLRLAVSAPRAGGPEGRITHLEIDEADRRRGRATVAALAAEELLRAEGCREVTASVPATAGGALALAASLGYTERGRILAKRLPDRPPPLAPGHVVRAVTDAEYPAWLAAERARSTRVLIDLGLPPEAAAERAEASCARLLPRGPATEGAALRVLAHDGVDVGTLWLSTARDAIPDPADAYVFSAFVYEGHRGRGHGRALMREAERLTRAAGGELLKLNVFTDNTPALRLYASLGYAVGTQHLYKSLG</sequence>